<dbReference type="PANTHER" id="PTHR12143">
    <property type="entry name" value="PEPTIDE N-GLYCANASE PNGASE -RELATED"/>
    <property type="match status" value="1"/>
</dbReference>
<feature type="domain" description="Glycosyl hydrolase family 92" evidence="4">
    <location>
        <begin position="278"/>
        <end position="740"/>
    </location>
</feature>
<dbReference type="Gene3D" id="1.20.1050.60">
    <property type="entry name" value="alpha-1,2-mannosidase"/>
    <property type="match status" value="1"/>
</dbReference>
<comment type="cofactor">
    <cofactor evidence="1">
        <name>Ca(2+)</name>
        <dbReference type="ChEBI" id="CHEBI:29108"/>
    </cofactor>
</comment>
<evidence type="ECO:0000256" key="3">
    <source>
        <dbReference type="ARBA" id="ARBA00022837"/>
    </source>
</evidence>
<dbReference type="eggNOG" id="COG3537">
    <property type="taxonomic scope" value="Bacteria"/>
</dbReference>
<dbReference type="InterPro" id="IPR014718">
    <property type="entry name" value="GH-type_carb-bd"/>
</dbReference>
<dbReference type="HOGENOM" id="CLU_003690_2_2_10"/>
<dbReference type="FunFam" id="1.20.1050.60:FF:000001">
    <property type="entry name" value="Putative alpha-1,2-mannosidase"/>
    <property type="match status" value="1"/>
</dbReference>
<dbReference type="PANTHER" id="PTHR12143:SF39">
    <property type="entry name" value="SECRETED PROTEIN"/>
    <property type="match status" value="1"/>
</dbReference>
<dbReference type="FunFam" id="3.30.2080.10:FF:000001">
    <property type="entry name" value="Alpha-1,2-mannosidase subfamily"/>
    <property type="match status" value="1"/>
</dbReference>
<organism evidence="6 7">
    <name type="scientific">Mucilaginibacter paludis DSM 18603</name>
    <dbReference type="NCBI Taxonomy" id="714943"/>
    <lineage>
        <taxon>Bacteria</taxon>
        <taxon>Pseudomonadati</taxon>
        <taxon>Bacteroidota</taxon>
        <taxon>Sphingobacteriia</taxon>
        <taxon>Sphingobacteriales</taxon>
        <taxon>Sphingobacteriaceae</taxon>
        <taxon>Mucilaginibacter</taxon>
    </lineage>
</organism>
<keyword evidence="3" id="KW-0106">Calcium</keyword>
<dbReference type="Gene3D" id="3.30.2080.10">
    <property type="entry name" value="GH92 mannosidase domain"/>
    <property type="match status" value="1"/>
</dbReference>
<evidence type="ECO:0000259" key="4">
    <source>
        <dbReference type="Pfam" id="PF07971"/>
    </source>
</evidence>
<dbReference type="GO" id="GO:0005975">
    <property type="term" value="P:carbohydrate metabolic process"/>
    <property type="evidence" value="ECO:0007669"/>
    <property type="project" value="InterPro"/>
</dbReference>
<evidence type="ECO:0000313" key="7">
    <source>
        <dbReference type="Proteomes" id="UP000002774"/>
    </source>
</evidence>
<evidence type="ECO:0000259" key="5">
    <source>
        <dbReference type="Pfam" id="PF17678"/>
    </source>
</evidence>
<dbReference type="InterPro" id="IPR005887">
    <property type="entry name" value="GH92_a_mannosidase_put"/>
</dbReference>
<dbReference type="Gene3D" id="1.20.1610.10">
    <property type="entry name" value="alpha-1,2-mannosidases domains"/>
    <property type="match status" value="1"/>
</dbReference>
<accession>H1Y8C2</accession>
<dbReference type="OrthoDB" id="9758101at2"/>
<sequence length="759" mass="84349">MPANKSITIWKIILLSAFITLNSITWVNAQNTANNLTQFVDPYIGTGFHGHVFVGANVPFGAVQLGPTNLSTGWDWCSGYHISDSTIIGFQHTHLSGTGIGDLGDISVMPTTGELKVTKGTIADIQSGYVSLFDRKDEVVKPGYYAVRLKRYDIGVRLTASTRVGFHEYTFPKNSRSHIIIDLEEGIGRTPVSTSITLLNSNTITGYRYTSGWAKDKRVYFAAVFSKPVKNFAVYNGNQLTGGTSLTATKVKGVVSFETLDGEKVYVKVGLSPISTENALLNIAAEIPGWDFEQVRSSADKAWNKQLQKVMIKTGDAGQLKIFYTALYHTMIAPSTFNDANGDYWGTDKQVHRKATFTNLTTFSLWDTYRAANPLYTLIQPERMSGIINSLLAIYQQQGRLPVWPLMANETNTMPGNSAIPIIVDAYLKGYQGFDAELAYQAVKTTNMGNIRGLNFIKQNGFIPADSTVESVAMGLEYAIDDAAIAKMALRMNKQADYLYFKNRANNYQNYFDQQTHFMRGRLSAHQWRTPFNPFKSVHMKDDYTEGNAWQYTWLVPQDVNGLIKLQGGDKAFNEKLDSLFIAQGDMGPGASNDISGLIGQYAHGNEPSHHIAYLYSYSGQPWKTAEKVRYIMNNFYTVKPDGIIGNEDVGQMSAWYILSSMGFYQVDPADGGFVFGSPLFNEVTLTLSAKSKMHIIAKNNSSQNIYIQKAWLNGKPHSKTLITYTELKKGGELIFEMGPKPNLAWGTKPADRPHSDPH</sequence>
<reference evidence="6" key="1">
    <citation type="submission" date="2011-09" db="EMBL/GenBank/DDBJ databases">
        <title>The permanent draft genome of Mucilaginibacter paludis DSM 18603.</title>
        <authorList>
            <consortium name="US DOE Joint Genome Institute (JGI-PGF)"/>
            <person name="Lucas S."/>
            <person name="Han J."/>
            <person name="Lapidus A."/>
            <person name="Bruce D."/>
            <person name="Goodwin L."/>
            <person name="Pitluck S."/>
            <person name="Peters L."/>
            <person name="Kyrpides N."/>
            <person name="Mavromatis K."/>
            <person name="Ivanova N."/>
            <person name="Mikhailova N."/>
            <person name="Held B."/>
            <person name="Detter J.C."/>
            <person name="Tapia R."/>
            <person name="Han C."/>
            <person name="Land M."/>
            <person name="Hauser L."/>
            <person name="Markowitz V."/>
            <person name="Cheng J.-F."/>
            <person name="Hugenholtz P."/>
            <person name="Woyke T."/>
            <person name="Wu D."/>
            <person name="Tindall B."/>
            <person name="Brambilla E."/>
            <person name="Klenk H.-P."/>
            <person name="Eisen J.A."/>
        </authorList>
    </citation>
    <scope>NUCLEOTIDE SEQUENCE [LARGE SCALE GENOMIC DNA]</scope>
    <source>
        <strain evidence="6">DSM 18603</strain>
    </source>
</reference>
<dbReference type="GO" id="GO:0006516">
    <property type="term" value="P:glycoprotein catabolic process"/>
    <property type="evidence" value="ECO:0007669"/>
    <property type="project" value="TreeGrafter"/>
</dbReference>
<dbReference type="RefSeq" id="WP_008504545.1">
    <property type="nucleotide sequence ID" value="NZ_CM001403.1"/>
</dbReference>
<comment type="subunit">
    <text evidence="2">Monomer.</text>
</comment>
<dbReference type="EMBL" id="CM001403">
    <property type="protein sequence ID" value="EHQ24941.1"/>
    <property type="molecule type" value="Genomic_DNA"/>
</dbReference>
<keyword evidence="7" id="KW-1185">Reference proteome</keyword>
<dbReference type="Gene3D" id="2.70.98.10">
    <property type="match status" value="1"/>
</dbReference>
<dbReference type="NCBIfam" id="TIGR01180">
    <property type="entry name" value="aman2_put"/>
    <property type="match status" value="1"/>
</dbReference>
<feature type="domain" description="Glycosyl hydrolase family 92 N-terminal" evidence="5">
    <location>
        <begin position="39"/>
        <end position="272"/>
    </location>
</feature>
<dbReference type="InterPro" id="IPR041371">
    <property type="entry name" value="GH92_N"/>
</dbReference>
<gene>
    <name evidence="6" type="ORF">Mucpa_0760</name>
</gene>
<dbReference type="GO" id="GO:0030246">
    <property type="term" value="F:carbohydrate binding"/>
    <property type="evidence" value="ECO:0007669"/>
    <property type="project" value="InterPro"/>
</dbReference>
<name>H1Y8C2_9SPHI</name>
<dbReference type="GO" id="GO:0005829">
    <property type="term" value="C:cytosol"/>
    <property type="evidence" value="ECO:0007669"/>
    <property type="project" value="TreeGrafter"/>
</dbReference>
<dbReference type="InterPro" id="IPR008928">
    <property type="entry name" value="6-hairpin_glycosidase_sf"/>
</dbReference>
<protein>
    <submittedName>
        <fullName evidence="6">Alpha-1,2-mannosidase</fullName>
    </submittedName>
</protein>
<dbReference type="Pfam" id="PF17678">
    <property type="entry name" value="Glyco_hydro_92N"/>
    <property type="match status" value="1"/>
</dbReference>
<dbReference type="AlphaFoldDB" id="H1Y8C2"/>
<dbReference type="SUPFAM" id="SSF48208">
    <property type="entry name" value="Six-hairpin glycosidases"/>
    <property type="match status" value="1"/>
</dbReference>
<dbReference type="GO" id="GO:0000224">
    <property type="term" value="F:peptide-N4-(N-acetyl-beta-glucosaminyl)asparagine amidase activity"/>
    <property type="evidence" value="ECO:0007669"/>
    <property type="project" value="TreeGrafter"/>
</dbReference>
<dbReference type="InterPro" id="IPR050883">
    <property type="entry name" value="PNGase"/>
</dbReference>
<dbReference type="STRING" id="714943.Mucpa_0760"/>
<evidence type="ECO:0000256" key="2">
    <source>
        <dbReference type="ARBA" id="ARBA00011245"/>
    </source>
</evidence>
<dbReference type="Proteomes" id="UP000002774">
    <property type="component" value="Chromosome"/>
</dbReference>
<dbReference type="InterPro" id="IPR012939">
    <property type="entry name" value="Glyco_hydro_92"/>
</dbReference>
<proteinExistence type="predicted"/>
<evidence type="ECO:0000256" key="1">
    <source>
        <dbReference type="ARBA" id="ARBA00001913"/>
    </source>
</evidence>
<dbReference type="Pfam" id="PF07971">
    <property type="entry name" value="Glyco_hydro_92"/>
    <property type="match status" value="1"/>
</dbReference>
<evidence type="ECO:0000313" key="6">
    <source>
        <dbReference type="EMBL" id="EHQ24941.1"/>
    </source>
</evidence>